<evidence type="ECO:0000256" key="8">
    <source>
        <dbReference type="SAM" id="Phobius"/>
    </source>
</evidence>
<feature type="compositionally biased region" description="Polar residues" evidence="7">
    <location>
        <begin position="710"/>
        <end position="724"/>
    </location>
</feature>
<keyword evidence="4" id="KW-0029">Amino-acid transport</keyword>
<feature type="transmembrane region" description="Helical" evidence="8">
    <location>
        <begin position="227"/>
        <end position="246"/>
    </location>
</feature>
<evidence type="ECO:0000313" key="10">
    <source>
        <dbReference type="RefSeq" id="XP_028141833.1"/>
    </source>
</evidence>
<feature type="transmembrane region" description="Helical" evidence="8">
    <location>
        <begin position="339"/>
        <end position="363"/>
    </location>
</feature>
<dbReference type="PANTHER" id="PTHR22950:SF646">
    <property type="entry name" value="SODIUM-COUPLED NEUTRAL AMINO ACID TRANSPORTER 10-RELATED"/>
    <property type="match status" value="1"/>
</dbReference>
<feature type="compositionally biased region" description="Polar residues" evidence="7">
    <location>
        <begin position="689"/>
        <end position="701"/>
    </location>
</feature>
<name>A0A6P7GAI0_DIAVI</name>
<keyword evidence="6 8" id="KW-0472">Membrane</keyword>
<feature type="region of interest" description="Disordered" evidence="7">
    <location>
        <begin position="624"/>
        <end position="662"/>
    </location>
</feature>
<feature type="transmembrane region" description="Helical" evidence="8">
    <location>
        <begin position="120"/>
        <end position="139"/>
    </location>
</feature>
<feature type="region of interest" description="Disordered" evidence="7">
    <location>
        <begin position="689"/>
        <end position="757"/>
    </location>
</feature>
<feature type="transmembrane region" description="Helical" evidence="8">
    <location>
        <begin position="266"/>
        <end position="287"/>
    </location>
</feature>
<dbReference type="RefSeq" id="XP_028141833.1">
    <property type="nucleotide sequence ID" value="XM_028286032.1"/>
</dbReference>
<feature type="transmembrane region" description="Helical" evidence="8">
    <location>
        <begin position="79"/>
        <end position="100"/>
    </location>
</feature>
<feature type="transmembrane region" description="Helical" evidence="8">
    <location>
        <begin position="315"/>
        <end position="333"/>
    </location>
</feature>
<feature type="transmembrane region" description="Helical" evidence="8">
    <location>
        <begin position="31"/>
        <end position="54"/>
    </location>
</feature>
<keyword evidence="2" id="KW-0813">Transport</keyword>
<comment type="subcellular location">
    <subcellularLocation>
        <location evidence="1">Membrane</location>
        <topology evidence="1">Multi-pass membrane protein</topology>
    </subcellularLocation>
</comment>
<dbReference type="Pfam" id="PF01490">
    <property type="entry name" value="Aa_trans"/>
    <property type="match status" value="1"/>
</dbReference>
<evidence type="ECO:0000256" key="7">
    <source>
        <dbReference type="SAM" id="MobiDB-lite"/>
    </source>
</evidence>
<sequence>MEILSGHVMNLANSIIGVSVLAMPYCFKQCGIILSILLLMISSVVSRLACHYLLKSAIISRRKTFEFLAFHLFGSIGKLAIEIGMIGFLLGTCIAFFVVMGDLGPLIIAEVTKVNVTSTMRTSILTSLAVFVVLPLGLLRNVHSLISVSKATMMFYCCLVLRIIIEAIPALFEDSWYDKVNFWRPEGLLQCLPIFSMALFCQTQLFEIYDVVPNPTLDKMNILIQHAVNFCTAVYMCVGIFGYIAFVNKPFTGNILLSFEPGFISHLMKVGFIFSVAFSFPLVIFPCRASLYSCLYKEGYSVHEGSINYIPEGKFKGITILIVGVSLVMGILIPNIELVLGLVGSTIGVMICVLFPVICFICITQKNTNEKIIAQFLLMIGVFVMVVGTYKNLQTVDNLEPIIITVKPIEFDPVKIEDNVNKLPFTVKSEIKPELVTVENNVKEIRHEPPQPIEPIEEEPKKDEKPRSVEEMDKPLKQLETINPADKIEIVAPKASVVNDTKNDQVDIEAIKKEDKEELLEKSNTLKEKDHVDDHKVLIESIKKQNEVQKEIVEQQKELLAVIKKQQKVEEEKKMNEVKQEKMKAVKEIESIALKAIEKISEGEDAKKVVDDVKKGIERSELKEKKIEESLKKDKQEVEDILNRVNDQKDKNKSKELDNKAKVNKAFEKNVENVKQEVQEISSQLNEINKNLKNQQQQPIASNILPPNSPNNEIPLQNLPNTGDRNTEERRDQPQSKDIIPKLIPDSESKIELSKNGSMYLKSGQKDIKIIEETNPSKRLPLPIVSQLNKNINNPLPNIESKEEKNKVLEEDGNNEAQAMRRDILSVSSN</sequence>
<organism evidence="10">
    <name type="scientific">Diabrotica virgifera virgifera</name>
    <name type="common">western corn rootworm</name>
    <dbReference type="NCBI Taxonomy" id="50390"/>
    <lineage>
        <taxon>Eukaryota</taxon>
        <taxon>Metazoa</taxon>
        <taxon>Ecdysozoa</taxon>
        <taxon>Arthropoda</taxon>
        <taxon>Hexapoda</taxon>
        <taxon>Insecta</taxon>
        <taxon>Pterygota</taxon>
        <taxon>Neoptera</taxon>
        <taxon>Endopterygota</taxon>
        <taxon>Coleoptera</taxon>
        <taxon>Polyphaga</taxon>
        <taxon>Cucujiformia</taxon>
        <taxon>Chrysomeloidea</taxon>
        <taxon>Chrysomelidae</taxon>
        <taxon>Galerucinae</taxon>
        <taxon>Diabroticina</taxon>
        <taxon>Diabroticites</taxon>
        <taxon>Diabrotica</taxon>
    </lineage>
</organism>
<feature type="domain" description="Amino acid transporter transmembrane" evidence="9">
    <location>
        <begin position="8"/>
        <end position="391"/>
    </location>
</feature>
<dbReference type="GO" id="GO:0015179">
    <property type="term" value="F:L-amino acid transmembrane transporter activity"/>
    <property type="evidence" value="ECO:0007669"/>
    <property type="project" value="TreeGrafter"/>
</dbReference>
<dbReference type="AlphaFoldDB" id="A0A6P7GAI0"/>
<keyword evidence="5 8" id="KW-1133">Transmembrane helix</keyword>
<protein>
    <submittedName>
        <fullName evidence="10">Sodium-coupled neutral amino acid transporter 10 isoform X2</fullName>
    </submittedName>
</protein>
<feature type="compositionally biased region" description="Basic and acidic residues" evidence="7">
    <location>
        <begin position="725"/>
        <end position="735"/>
    </location>
</feature>
<evidence type="ECO:0000256" key="3">
    <source>
        <dbReference type="ARBA" id="ARBA00022692"/>
    </source>
</evidence>
<evidence type="ECO:0000256" key="6">
    <source>
        <dbReference type="ARBA" id="ARBA00023136"/>
    </source>
</evidence>
<proteinExistence type="predicted"/>
<keyword evidence="3 8" id="KW-0812">Transmembrane</keyword>
<dbReference type="InterPro" id="IPR013057">
    <property type="entry name" value="AA_transpt_TM"/>
</dbReference>
<feature type="region of interest" description="Disordered" evidence="7">
    <location>
        <begin position="442"/>
        <end position="472"/>
    </location>
</feature>
<evidence type="ECO:0000259" key="9">
    <source>
        <dbReference type="Pfam" id="PF01490"/>
    </source>
</evidence>
<reference evidence="10" key="1">
    <citation type="submission" date="2025-08" db="UniProtKB">
        <authorList>
            <consortium name="RefSeq"/>
        </authorList>
    </citation>
    <scope>IDENTIFICATION</scope>
    <source>
        <tissue evidence="10">Whole insect</tissue>
    </source>
</reference>
<evidence type="ECO:0000256" key="5">
    <source>
        <dbReference type="ARBA" id="ARBA00022989"/>
    </source>
</evidence>
<feature type="compositionally biased region" description="Basic and acidic residues" evidence="7">
    <location>
        <begin position="458"/>
        <end position="472"/>
    </location>
</feature>
<evidence type="ECO:0000256" key="4">
    <source>
        <dbReference type="ARBA" id="ARBA00022970"/>
    </source>
</evidence>
<accession>A0A6P7GAI0</accession>
<dbReference type="PANTHER" id="PTHR22950">
    <property type="entry name" value="AMINO ACID TRANSPORTER"/>
    <property type="match status" value="1"/>
</dbReference>
<evidence type="ECO:0000256" key="2">
    <source>
        <dbReference type="ARBA" id="ARBA00022448"/>
    </source>
</evidence>
<evidence type="ECO:0000256" key="1">
    <source>
        <dbReference type="ARBA" id="ARBA00004141"/>
    </source>
</evidence>
<dbReference type="GO" id="GO:0016020">
    <property type="term" value="C:membrane"/>
    <property type="evidence" value="ECO:0007669"/>
    <property type="project" value="UniProtKB-SubCell"/>
</dbReference>
<gene>
    <name evidence="10" type="primary">LOC114335740</name>
</gene>
<feature type="transmembrane region" description="Helical" evidence="8">
    <location>
        <begin position="372"/>
        <end position="390"/>
    </location>
</feature>
<dbReference type="OrthoDB" id="513400at2759"/>
<feature type="region of interest" description="Disordered" evidence="7">
    <location>
        <begin position="804"/>
        <end position="830"/>
    </location>
</feature>